<dbReference type="RefSeq" id="WP_093784191.1">
    <property type="nucleotide sequence ID" value="NZ_FNIE01000004.1"/>
</dbReference>
<proteinExistence type="predicted"/>
<dbReference type="AlphaFoldDB" id="A0A1H0C6Y5"/>
<dbReference type="OrthoDB" id="4262106at2"/>
<protein>
    <submittedName>
        <fullName evidence="1">Uncharacterized protein</fullName>
    </submittedName>
</protein>
<evidence type="ECO:0000313" key="1">
    <source>
        <dbReference type="EMBL" id="SDN53601.1"/>
    </source>
</evidence>
<gene>
    <name evidence="1" type="ORF">SAMN05216259_104443</name>
</gene>
<dbReference type="STRING" id="310781.SAMN05216259_104443"/>
<organism evidence="1 2">
    <name type="scientific">Actinacidiphila guanduensis</name>
    <dbReference type="NCBI Taxonomy" id="310781"/>
    <lineage>
        <taxon>Bacteria</taxon>
        <taxon>Bacillati</taxon>
        <taxon>Actinomycetota</taxon>
        <taxon>Actinomycetes</taxon>
        <taxon>Kitasatosporales</taxon>
        <taxon>Streptomycetaceae</taxon>
        <taxon>Actinacidiphila</taxon>
    </lineage>
</organism>
<reference evidence="1 2" key="1">
    <citation type="submission" date="2016-10" db="EMBL/GenBank/DDBJ databases">
        <authorList>
            <person name="de Groot N.N."/>
        </authorList>
    </citation>
    <scope>NUCLEOTIDE SEQUENCE [LARGE SCALE GENOMIC DNA]</scope>
    <source>
        <strain evidence="1 2">CGMCC 4.2022</strain>
    </source>
</reference>
<accession>A0A1H0C6Y5</accession>
<dbReference type="EMBL" id="FNIE01000004">
    <property type="protein sequence ID" value="SDN53601.1"/>
    <property type="molecule type" value="Genomic_DNA"/>
</dbReference>
<name>A0A1H0C6Y5_9ACTN</name>
<dbReference type="Proteomes" id="UP000199341">
    <property type="component" value="Unassembled WGS sequence"/>
</dbReference>
<keyword evidence="2" id="KW-1185">Reference proteome</keyword>
<sequence>MGDDDSAAELRRRAGVLRDAARRARNAAAGLGTYLDGPVKKASATGKDQIWKGPWAESTTKTLSSRSSTLHTMAADLLADAKRWVTEAGRLEDRAKDADKKGGH</sequence>
<evidence type="ECO:0000313" key="2">
    <source>
        <dbReference type="Proteomes" id="UP000199341"/>
    </source>
</evidence>